<keyword evidence="3" id="KW-1185">Reference proteome</keyword>
<dbReference type="AlphaFoldDB" id="A0A6I3IRA7"/>
<sequence length="249" mass="26542">MSIEECQASSEATFLDVCGFGMYNIQHRIEHQGATYPAKAVMGRAFWHVDETVACAADLHGEGGQHAMKRLAEVGFYPPPAASPAASASTGTALGPVVTVVPCEKNTATAFATGPQPAGTGCRSEADLMRRLEEQLRGLGHHPGRLRIQPASGEGSFVTDTYDATSNVLYEVKEGANRESVRMAIGQLLDYSRYRTPLPHLAIVLPEWPGQDLADLVQSTGMALIVGSEAGFVGLPEVQKLPAPRTSRP</sequence>
<dbReference type="InterPro" id="IPR058807">
    <property type="entry name" value="ScoMcrA_N"/>
</dbReference>
<dbReference type="Proteomes" id="UP000431092">
    <property type="component" value="Unassembled WGS sequence"/>
</dbReference>
<evidence type="ECO:0000259" key="1">
    <source>
        <dbReference type="Pfam" id="PF26345"/>
    </source>
</evidence>
<protein>
    <recommendedName>
        <fullName evidence="1">ScoMcrA-like N-terminal head domain-containing protein</fullName>
    </recommendedName>
</protein>
<dbReference type="Pfam" id="PF26345">
    <property type="entry name" value="ScoMcrA_N"/>
    <property type="match status" value="1"/>
</dbReference>
<evidence type="ECO:0000313" key="3">
    <source>
        <dbReference type="Proteomes" id="UP000431092"/>
    </source>
</evidence>
<organism evidence="2 3">
    <name type="scientific">Arsenicicoccus cauae</name>
    <dbReference type="NCBI Taxonomy" id="2663847"/>
    <lineage>
        <taxon>Bacteria</taxon>
        <taxon>Bacillati</taxon>
        <taxon>Actinomycetota</taxon>
        <taxon>Actinomycetes</taxon>
        <taxon>Micrococcales</taxon>
        <taxon>Intrasporangiaceae</taxon>
        <taxon>Arsenicicoccus</taxon>
    </lineage>
</organism>
<feature type="domain" description="ScoMcrA-like N-terminal head" evidence="1">
    <location>
        <begin position="2"/>
        <end position="76"/>
    </location>
</feature>
<name>A0A6I3IRA7_9MICO</name>
<comment type="caution">
    <text evidence="2">The sequence shown here is derived from an EMBL/GenBank/DDBJ whole genome shotgun (WGS) entry which is preliminary data.</text>
</comment>
<dbReference type="EMBL" id="WLVL01000039">
    <property type="protein sequence ID" value="MTB72480.1"/>
    <property type="molecule type" value="Genomic_DNA"/>
</dbReference>
<proteinExistence type="predicted"/>
<reference evidence="2 3" key="1">
    <citation type="submission" date="2019-11" db="EMBL/GenBank/DDBJ databases">
        <title>Whole genome sequencing identifies a novel species of the genus Arsenicicoccus isolated from human blood.</title>
        <authorList>
            <person name="Jeong J.H."/>
            <person name="Kweon O.J."/>
            <person name="Kim H.R."/>
            <person name="Kim T.-H."/>
            <person name="Ha S.-M."/>
            <person name="Lee M.-K."/>
        </authorList>
    </citation>
    <scope>NUCLEOTIDE SEQUENCE [LARGE SCALE GENOMIC DNA]</scope>
    <source>
        <strain evidence="2 3">MKL-02</strain>
    </source>
</reference>
<gene>
    <name evidence="2" type="ORF">GGG17_10970</name>
</gene>
<accession>A0A6I3IRA7</accession>
<dbReference type="RefSeq" id="WP_154593756.1">
    <property type="nucleotide sequence ID" value="NZ_WLVL01000039.1"/>
</dbReference>
<evidence type="ECO:0000313" key="2">
    <source>
        <dbReference type="EMBL" id="MTB72480.1"/>
    </source>
</evidence>